<dbReference type="Proteomes" id="UP000575241">
    <property type="component" value="Unassembled WGS sequence"/>
</dbReference>
<dbReference type="PROSITE" id="PS51257">
    <property type="entry name" value="PROKAR_LIPOPROTEIN"/>
    <property type="match status" value="1"/>
</dbReference>
<evidence type="ECO:0000256" key="1">
    <source>
        <dbReference type="SAM" id="SignalP"/>
    </source>
</evidence>
<name>A0A7W7NRD6_9SPHN</name>
<accession>A0A7W7NRD6</accession>
<feature type="signal peptide" evidence="1">
    <location>
        <begin position="1"/>
        <end position="23"/>
    </location>
</feature>
<reference evidence="2 3" key="1">
    <citation type="submission" date="2020-08" db="EMBL/GenBank/DDBJ databases">
        <title>Functional genomics of gut bacteria from endangered species of beetles.</title>
        <authorList>
            <person name="Carlos-Shanley C."/>
        </authorList>
    </citation>
    <scope>NUCLEOTIDE SEQUENCE [LARGE SCALE GENOMIC DNA]</scope>
    <source>
        <strain evidence="2 3">S00224</strain>
    </source>
</reference>
<sequence>MAIRRTAVLGACGALLSGTGCSAQVSNEQRFVAEMIRQIQQRVPGVTVVQRDDPLSVSLKGGGRAESTLNFHRVYGYCRHASAADCTAVRTEFLDKVLRNPMPPAPTPESLRIAVRDAQYVRHVPAIVAEPIGEDLFAVLVSNAPDSVSTVPPEVLGTLKLTRGQAWARAWQQTRAGLPALPSPAAVAQNPVLFAEQPYLATLLADTKAWRAIADVAGPELFVTVVADDMVFVARMPDGPRLEQFKQTVREDCASQQRCISPNLYRFRDGRWVVSH</sequence>
<dbReference type="EMBL" id="JACHLN010000001">
    <property type="protein sequence ID" value="MBB4837484.1"/>
    <property type="molecule type" value="Genomic_DNA"/>
</dbReference>
<evidence type="ECO:0000313" key="3">
    <source>
        <dbReference type="Proteomes" id="UP000575241"/>
    </source>
</evidence>
<dbReference type="RefSeq" id="WP_184162121.1">
    <property type="nucleotide sequence ID" value="NZ_JACHLN010000001.1"/>
</dbReference>
<evidence type="ECO:0000313" key="2">
    <source>
        <dbReference type="EMBL" id="MBB4837484.1"/>
    </source>
</evidence>
<keyword evidence="3" id="KW-1185">Reference proteome</keyword>
<evidence type="ECO:0008006" key="4">
    <source>
        <dbReference type="Google" id="ProtNLM"/>
    </source>
</evidence>
<protein>
    <recommendedName>
        <fullName evidence="4">DUF1444 family protein</fullName>
    </recommendedName>
</protein>
<comment type="caution">
    <text evidence="2">The sequence shown here is derived from an EMBL/GenBank/DDBJ whole genome shotgun (WGS) entry which is preliminary data.</text>
</comment>
<proteinExistence type="predicted"/>
<dbReference type="AlphaFoldDB" id="A0A7W7NRD6"/>
<keyword evidence="1" id="KW-0732">Signal</keyword>
<organism evidence="2 3">
    <name type="scientific">Sphingomonas kyeonggiensis</name>
    <dbReference type="NCBI Taxonomy" id="1268553"/>
    <lineage>
        <taxon>Bacteria</taxon>
        <taxon>Pseudomonadati</taxon>
        <taxon>Pseudomonadota</taxon>
        <taxon>Alphaproteobacteria</taxon>
        <taxon>Sphingomonadales</taxon>
        <taxon>Sphingomonadaceae</taxon>
        <taxon>Sphingomonas</taxon>
    </lineage>
</organism>
<gene>
    <name evidence="2" type="ORF">HNP52_000535</name>
</gene>
<feature type="chain" id="PRO_5031254884" description="DUF1444 family protein" evidence="1">
    <location>
        <begin position="24"/>
        <end position="276"/>
    </location>
</feature>